<dbReference type="InterPro" id="IPR052956">
    <property type="entry name" value="Mesenchyme-surface_protein"/>
</dbReference>
<dbReference type="Gene3D" id="2.130.10.10">
    <property type="entry name" value="YVTN repeat-like/Quinoprotein amine dehydrogenase"/>
    <property type="match status" value="1"/>
</dbReference>
<dbReference type="Pfam" id="PF22494">
    <property type="entry name" value="choice_anch_I"/>
    <property type="match status" value="1"/>
</dbReference>
<dbReference type="PANTHER" id="PTHR46928">
    <property type="entry name" value="MESENCHYME-SPECIFIC CELL SURFACE GLYCOPROTEIN"/>
    <property type="match status" value="1"/>
</dbReference>
<dbReference type="SUPFAM" id="SSF75011">
    <property type="entry name" value="3-carboxy-cis,cis-mucoante lactonizing enzyme"/>
    <property type="match status" value="1"/>
</dbReference>
<dbReference type="PANTHER" id="PTHR46928:SF1">
    <property type="entry name" value="MESENCHYME-SPECIFIC CELL SURFACE GLYCOPROTEIN"/>
    <property type="match status" value="1"/>
</dbReference>
<sequence>MTLKTKLFTALAFFAIAITSCKKNNPLIPINVDTEEIVPEKIDSFSEIAMIDLGGATASEISAYDPSTKKLFVVSNDGGTKVEVVDLSAYPTVTKSRTLTYASNAGINSVAVSNGLLAIALNGVTPQSNGDIVVLKTSDLSEVKKISVGAMPDMVTFSPDGSYIISANEGEPNTDYTIDPEGTISIIDVKNNYTVKTFGFADFVVDKAKLVVAGLRIYGPNASFVQDIEPEYVAVSADSKKAFVTLQENNAVAEVDIVAGKVTKITPLGTRDISLADNAWDVSDKDAKVGQLGTWPIKAFYLPDAISYFSVNDNQYLALANEGDTRAWAGFNEEVRVKDLTLDPVKFPTAATLKLDANLGRLTVTRAYGDIDGDGDFDELYATGGRSVSIINAVTGILVANIGKDLEQRVINAGKYDDDRSDNKGVEVEGVTVAKVNGKTLAFIGMERSYMVAIYDISIPSKPTFVQLFQTGEEPEGIMFVKPKDSPNGRSLLIVSSEKDGTVRFYQPNKL</sequence>
<dbReference type="AlphaFoldDB" id="A0A4V2MJ83"/>
<comment type="caution">
    <text evidence="2">The sequence shown here is derived from an EMBL/GenBank/DDBJ whole genome shotgun (WGS) entry which is preliminary data.</text>
</comment>
<dbReference type="EMBL" id="SJSK01000001">
    <property type="protein sequence ID" value="TCC93196.1"/>
    <property type="molecule type" value="Genomic_DNA"/>
</dbReference>
<dbReference type="NCBIfam" id="NF038117">
    <property type="entry name" value="choice_anch_I"/>
    <property type="match status" value="1"/>
</dbReference>
<evidence type="ECO:0000259" key="1">
    <source>
        <dbReference type="Pfam" id="PF22494"/>
    </source>
</evidence>
<dbReference type="Proteomes" id="UP000292884">
    <property type="component" value="Unassembled WGS sequence"/>
</dbReference>
<dbReference type="InterPro" id="IPR055188">
    <property type="entry name" value="Choice_anch_I"/>
</dbReference>
<dbReference type="RefSeq" id="WP_131551065.1">
    <property type="nucleotide sequence ID" value="NZ_SJSK01000001.1"/>
</dbReference>
<keyword evidence="3" id="KW-1185">Reference proteome</keyword>
<proteinExistence type="predicted"/>
<accession>A0A4V2MJ83</accession>
<dbReference type="InterPro" id="IPR015943">
    <property type="entry name" value="WD40/YVTN_repeat-like_dom_sf"/>
</dbReference>
<reference evidence="2 3" key="1">
    <citation type="submission" date="2019-02" db="EMBL/GenBank/DDBJ databases">
        <title>Pedobacter sp. RP-1-13 sp. nov., isolated from Arctic soil.</title>
        <authorList>
            <person name="Dahal R.H."/>
        </authorList>
    </citation>
    <scope>NUCLEOTIDE SEQUENCE [LARGE SCALE GENOMIC DNA]</scope>
    <source>
        <strain evidence="2 3">RP-1-13</strain>
    </source>
</reference>
<evidence type="ECO:0000313" key="3">
    <source>
        <dbReference type="Proteomes" id="UP000292884"/>
    </source>
</evidence>
<dbReference type="PROSITE" id="PS51257">
    <property type="entry name" value="PROKAR_LIPOPROTEIN"/>
    <property type="match status" value="1"/>
</dbReference>
<feature type="domain" description="Choice-of-anchor I" evidence="1">
    <location>
        <begin position="56"/>
        <end position="506"/>
    </location>
</feature>
<name>A0A4V2MJ83_9SPHI</name>
<evidence type="ECO:0000313" key="2">
    <source>
        <dbReference type="EMBL" id="TCC93196.1"/>
    </source>
</evidence>
<organism evidence="2 3">
    <name type="scientific">Pedobacter frigiditerrae</name>
    <dbReference type="NCBI Taxonomy" id="2530452"/>
    <lineage>
        <taxon>Bacteria</taxon>
        <taxon>Pseudomonadati</taxon>
        <taxon>Bacteroidota</taxon>
        <taxon>Sphingobacteriia</taxon>
        <taxon>Sphingobacteriales</taxon>
        <taxon>Sphingobacteriaceae</taxon>
        <taxon>Pedobacter</taxon>
    </lineage>
</organism>
<dbReference type="OrthoDB" id="9803927at2"/>
<protein>
    <submittedName>
        <fullName evidence="2">Alkaline phosphatase</fullName>
    </submittedName>
</protein>
<gene>
    <name evidence="2" type="ORF">EZ428_00010</name>
</gene>